<protein>
    <recommendedName>
        <fullName evidence="1">PiggyBac transposable element-derived protein domain-containing protein</fullName>
    </recommendedName>
</protein>
<evidence type="ECO:0000313" key="3">
    <source>
        <dbReference type="Proteomes" id="UP001258017"/>
    </source>
</evidence>
<reference evidence="2" key="2">
    <citation type="journal article" date="2023" name="Commun. Biol.">
        <title>Intrasexual cuticular hydrocarbon dimorphism in a wasp sheds light on hydrocarbon biosynthesis genes in Hymenoptera.</title>
        <authorList>
            <person name="Moris V.C."/>
            <person name="Podsiadlowski L."/>
            <person name="Martin S."/>
            <person name="Oeyen J.P."/>
            <person name="Donath A."/>
            <person name="Petersen M."/>
            <person name="Wilbrandt J."/>
            <person name="Misof B."/>
            <person name="Liedtke D."/>
            <person name="Thamm M."/>
            <person name="Scheiner R."/>
            <person name="Schmitt T."/>
            <person name="Niehuis O."/>
        </authorList>
    </citation>
    <scope>NUCLEOTIDE SEQUENCE</scope>
    <source>
        <strain evidence="2">GBR_01_08_01A</strain>
    </source>
</reference>
<organism evidence="2 3">
    <name type="scientific">Odynerus spinipes</name>
    <dbReference type="NCBI Taxonomy" id="1348599"/>
    <lineage>
        <taxon>Eukaryota</taxon>
        <taxon>Metazoa</taxon>
        <taxon>Ecdysozoa</taxon>
        <taxon>Arthropoda</taxon>
        <taxon>Hexapoda</taxon>
        <taxon>Insecta</taxon>
        <taxon>Pterygota</taxon>
        <taxon>Neoptera</taxon>
        <taxon>Endopterygota</taxon>
        <taxon>Hymenoptera</taxon>
        <taxon>Apocrita</taxon>
        <taxon>Aculeata</taxon>
        <taxon>Vespoidea</taxon>
        <taxon>Vespidae</taxon>
        <taxon>Eumeninae</taxon>
        <taxon>Odynerus</taxon>
    </lineage>
</organism>
<keyword evidence="3" id="KW-1185">Reference proteome</keyword>
<gene>
    <name evidence="2" type="ORF">KPH14_010918</name>
</gene>
<dbReference type="PANTHER" id="PTHR46599">
    <property type="entry name" value="PIGGYBAC TRANSPOSABLE ELEMENT-DERIVED PROTEIN 4"/>
    <property type="match status" value="1"/>
</dbReference>
<proteinExistence type="predicted"/>
<sequence>MSTKHKNSIMFETEVTDFENENNVHRCKRRRRNNICSTSESEAELIDDNTKDTQCNTTWTSKNFTPRIYKFSSKNSGLKKEIGRSSKIIDYFELFFYQELVEYIVDETNYYSAQKSNNNMDTQKNTTLEEMYCFFALSLLMTRNKKLTLHEYWSTDKFLHSSIFNEVITRDRYLWILQMIYFTRQQGPAENRLYKISDLINMLRKSFCETFYPYEKICIDESLMLYKGRLSFKQYIPSKRNRFRIKSYILCDCKTGYVQDLIVYEGKSTVTESDINGIGKSGAIVLSLLQPYLGQGHTLYTDNFYSSPALFNFLHDNYTNACGTVKKRRQGMPKMEERLKRGEACFRAAKNLLAMKWMDKKEVYMISTLHTVNFEAVSRYGGQQNVQKPVCITDYNKSMGIVDKVDMVLSTLNSTRKSLKWYRKFFFHLMDICV</sequence>
<feature type="domain" description="PiggyBac transposable element-derived protein" evidence="1">
    <location>
        <begin position="90"/>
        <end position="434"/>
    </location>
</feature>
<evidence type="ECO:0000313" key="2">
    <source>
        <dbReference type="EMBL" id="KAK2578083.1"/>
    </source>
</evidence>
<accession>A0AAD9RE87</accession>
<dbReference type="AlphaFoldDB" id="A0AAD9RE87"/>
<reference evidence="2" key="1">
    <citation type="submission" date="2021-08" db="EMBL/GenBank/DDBJ databases">
        <authorList>
            <person name="Misof B."/>
            <person name="Oliver O."/>
            <person name="Podsiadlowski L."/>
            <person name="Donath A."/>
            <person name="Peters R."/>
            <person name="Mayer C."/>
            <person name="Rust J."/>
            <person name="Gunkel S."/>
            <person name="Lesny P."/>
            <person name="Martin S."/>
            <person name="Oeyen J.P."/>
            <person name="Petersen M."/>
            <person name="Panagiotis P."/>
            <person name="Wilbrandt J."/>
            <person name="Tanja T."/>
        </authorList>
    </citation>
    <scope>NUCLEOTIDE SEQUENCE</scope>
    <source>
        <strain evidence="2">GBR_01_08_01A</strain>
        <tissue evidence="2">Thorax + abdomen</tissue>
    </source>
</reference>
<name>A0AAD9RE87_9HYME</name>
<dbReference type="Pfam" id="PF13843">
    <property type="entry name" value="DDE_Tnp_1_7"/>
    <property type="match status" value="1"/>
</dbReference>
<dbReference type="InterPro" id="IPR029526">
    <property type="entry name" value="PGBD"/>
</dbReference>
<comment type="caution">
    <text evidence="2">The sequence shown here is derived from an EMBL/GenBank/DDBJ whole genome shotgun (WGS) entry which is preliminary data.</text>
</comment>
<dbReference type="Proteomes" id="UP001258017">
    <property type="component" value="Unassembled WGS sequence"/>
</dbReference>
<evidence type="ECO:0000259" key="1">
    <source>
        <dbReference type="Pfam" id="PF13843"/>
    </source>
</evidence>
<dbReference type="PANTHER" id="PTHR46599:SF3">
    <property type="entry name" value="PIGGYBAC TRANSPOSABLE ELEMENT-DERIVED PROTEIN 4"/>
    <property type="match status" value="1"/>
</dbReference>
<dbReference type="EMBL" id="JAIFRP010000656">
    <property type="protein sequence ID" value="KAK2578083.1"/>
    <property type="molecule type" value="Genomic_DNA"/>
</dbReference>